<sequence length="45" mass="4602">MSVDLGRTEDAAALRFSSMAQSVEACHALAPRIAAALGRAWGAGD</sequence>
<organism evidence="1">
    <name type="scientific">Alsobacter sp. KACC 23698</name>
    <dbReference type="NCBI Taxonomy" id="3149229"/>
    <lineage>
        <taxon>Bacteria</taxon>
        <taxon>Pseudomonadati</taxon>
        <taxon>Pseudomonadota</taxon>
        <taxon>Alphaproteobacteria</taxon>
        <taxon>Hyphomicrobiales</taxon>
        <taxon>Alsobacteraceae</taxon>
        <taxon>Alsobacter</taxon>
    </lineage>
</organism>
<proteinExistence type="predicted"/>
<protein>
    <submittedName>
        <fullName evidence="1">Uncharacterized protein</fullName>
    </submittedName>
</protein>
<reference evidence="1" key="1">
    <citation type="submission" date="2024-05" db="EMBL/GenBank/DDBJ databases">
        <authorList>
            <person name="Kim S."/>
            <person name="Heo J."/>
            <person name="Choi H."/>
            <person name="Choi Y."/>
            <person name="Kwon S.-W."/>
            <person name="Kim Y."/>
        </authorList>
    </citation>
    <scope>NUCLEOTIDE SEQUENCE</scope>
    <source>
        <strain evidence="1">KACC 23698</strain>
    </source>
</reference>
<evidence type="ECO:0000313" key="1">
    <source>
        <dbReference type="EMBL" id="XBO40279.1"/>
    </source>
</evidence>
<dbReference type="RefSeq" id="WP_406857135.1">
    <property type="nucleotide sequence ID" value="NZ_CP157484.1"/>
</dbReference>
<dbReference type="EMBL" id="CP157484">
    <property type="protein sequence ID" value="XBO40279.1"/>
    <property type="molecule type" value="Genomic_DNA"/>
</dbReference>
<name>A0AAU7JJF6_9HYPH</name>
<gene>
    <name evidence="1" type="ORF">ABEG18_05720</name>
</gene>
<accession>A0AAU7JJF6</accession>
<dbReference type="AlphaFoldDB" id="A0AAU7JJF6"/>